<dbReference type="InterPro" id="IPR011545">
    <property type="entry name" value="DEAD/DEAH_box_helicase_dom"/>
</dbReference>
<dbReference type="GO" id="GO:0003678">
    <property type="term" value="F:DNA helicase activity"/>
    <property type="evidence" value="ECO:0007669"/>
    <property type="project" value="UniProtKB-EC"/>
</dbReference>
<dbReference type="PROSITE" id="PS51194">
    <property type="entry name" value="HELICASE_CTER"/>
    <property type="match status" value="1"/>
</dbReference>
<keyword evidence="2" id="KW-0227">DNA damage</keyword>
<dbReference type="Gene3D" id="2.40.50.140">
    <property type="entry name" value="Nucleic acid-binding proteins"/>
    <property type="match status" value="1"/>
</dbReference>
<sequence length="694" mass="75117">MFHPMRPEILFPLYAPITSLKGVGARVAPLLEKLAGPIVRDVLFLRPHSVIRREVATVSTATEGAVQIFEVEIDAYKRPRSPQQPWRVETYDGTGVLSLVFFGSFGGQLEAKHPVGAKRLVSGKVERFGLNLQIAHPDYFLPLDRAADIPLFEAVYPATAGLPARTVRKFAQEALSRAPHLPEWQDSAWLVQERFPSWIEALRAVHGPTSEADLSPLSPAARRLAYDELLAHQLAMAQRKAERRTEAAPAIGASELAARIAADLPYELTGAQQRALADIRRDLAAGERMSRLLQGDVGSGKTVVAMLAMADVSGGGQSALMAPTEILARQHYETISGPLSEHGVTVVLLTGRDKGAARAEKLRALALGAAQVAVGTHALFQDEVAFQNLQLAVIDEQHRFGVAERQRLQAKGAATHLIAMSATPIPRTLELTIYGDLDVSRIDEKPPGRTPVATRAVPMSRLAEVEARLRQVVTQGAQAFWICPLVSESELVDLKAAEKRAEELRAQLGPSVGLVHGKMSGPEKDAVMADFADGKIGVLVATTVVEVGVNVPNATIMVIEQAERFGLAQLHQLRGRVGRGSRESACVLLYDPPLSETAQKRLDILRRTDDGFLIAETDLELRGGGDALGLRQSGFPAYVFADPAAHRDLIAAAGDDARMIVGRDPDLTSERGRALQVLQELFDWRPASPLKDAG</sequence>
<dbReference type="CDD" id="cd04488">
    <property type="entry name" value="RecG_wedge_OBF"/>
    <property type="match status" value="1"/>
</dbReference>
<dbReference type="InterPro" id="IPR045562">
    <property type="entry name" value="RecG_dom3_C"/>
</dbReference>
<dbReference type="PANTHER" id="PTHR47964:SF1">
    <property type="entry name" value="ATP-DEPENDENT DNA HELICASE HOMOLOG RECG, CHLOROPLASTIC"/>
    <property type="match status" value="1"/>
</dbReference>
<comment type="caution">
    <text evidence="10">The sequence shown here is derived from an EMBL/GenBank/DDBJ whole genome shotgun (WGS) entry which is preliminary data.</text>
</comment>
<dbReference type="InterPro" id="IPR027417">
    <property type="entry name" value="P-loop_NTPase"/>
</dbReference>
<evidence type="ECO:0000256" key="2">
    <source>
        <dbReference type="ARBA" id="ARBA00022763"/>
    </source>
</evidence>
<keyword evidence="1" id="KW-0547">Nucleotide-binding</keyword>
<keyword evidence="11" id="KW-1185">Reference proteome</keyword>
<evidence type="ECO:0000313" key="10">
    <source>
        <dbReference type="EMBL" id="MET3527465.1"/>
    </source>
</evidence>
<dbReference type="GO" id="GO:0016787">
    <property type="term" value="F:hydrolase activity"/>
    <property type="evidence" value="ECO:0007669"/>
    <property type="project" value="UniProtKB-KW"/>
</dbReference>
<dbReference type="InterPro" id="IPR047112">
    <property type="entry name" value="RecG/Mfd"/>
</dbReference>
<dbReference type="Proteomes" id="UP001549110">
    <property type="component" value="Unassembled WGS sequence"/>
</dbReference>
<dbReference type="Gene3D" id="3.40.50.300">
    <property type="entry name" value="P-loop containing nucleotide triphosphate hydrolases"/>
    <property type="match status" value="2"/>
</dbReference>
<keyword evidence="4 10" id="KW-0347">Helicase</keyword>
<dbReference type="InterPro" id="IPR014001">
    <property type="entry name" value="Helicase_ATP-bd"/>
</dbReference>
<keyword evidence="7" id="KW-0234">DNA repair</keyword>
<reference evidence="10 11" key="1">
    <citation type="submission" date="2024-06" db="EMBL/GenBank/DDBJ databases">
        <title>Genomic Encyclopedia of Type Strains, Phase IV (KMG-IV): sequencing the most valuable type-strain genomes for metagenomic binning, comparative biology and taxonomic classification.</title>
        <authorList>
            <person name="Goeker M."/>
        </authorList>
    </citation>
    <scope>NUCLEOTIDE SEQUENCE [LARGE SCALE GENOMIC DNA]</scope>
    <source>
        <strain evidence="10 11">DSM 17809</strain>
    </source>
</reference>
<keyword evidence="5" id="KW-0067">ATP-binding</keyword>
<dbReference type="InterPro" id="IPR001650">
    <property type="entry name" value="Helicase_C-like"/>
</dbReference>
<evidence type="ECO:0000259" key="8">
    <source>
        <dbReference type="PROSITE" id="PS51192"/>
    </source>
</evidence>
<dbReference type="Pfam" id="PF19833">
    <property type="entry name" value="RecG_dom3_C"/>
    <property type="match status" value="1"/>
</dbReference>
<evidence type="ECO:0000313" key="11">
    <source>
        <dbReference type="Proteomes" id="UP001549110"/>
    </source>
</evidence>
<evidence type="ECO:0000256" key="3">
    <source>
        <dbReference type="ARBA" id="ARBA00022801"/>
    </source>
</evidence>
<organism evidence="10 11">
    <name type="scientific">Phenylobacterium koreense</name>
    <dbReference type="NCBI Taxonomy" id="266125"/>
    <lineage>
        <taxon>Bacteria</taxon>
        <taxon>Pseudomonadati</taxon>
        <taxon>Pseudomonadota</taxon>
        <taxon>Alphaproteobacteria</taxon>
        <taxon>Caulobacterales</taxon>
        <taxon>Caulobacteraceae</taxon>
        <taxon>Phenylobacterium</taxon>
    </lineage>
</organism>
<gene>
    <name evidence="10" type="ORF">ABID41_002583</name>
</gene>
<evidence type="ECO:0000256" key="4">
    <source>
        <dbReference type="ARBA" id="ARBA00022806"/>
    </source>
</evidence>
<dbReference type="PROSITE" id="PS51192">
    <property type="entry name" value="HELICASE_ATP_BIND_1"/>
    <property type="match status" value="1"/>
</dbReference>
<dbReference type="EC" id="3.6.4.12" evidence="10"/>
<evidence type="ECO:0000259" key="9">
    <source>
        <dbReference type="PROSITE" id="PS51194"/>
    </source>
</evidence>
<feature type="domain" description="Helicase C-terminal" evidence="9">
    <location>
        <begin position="464"/>
        <end position="620"/>
    </location>
</feature>
<feature type="domain" description="Helicase ATP-binding" evidence="8">
    <location>
        <begin position="282"/>
        <end position="442"/>
    </location>
</feature>
<dbReference type="CDD" id="cd17992">
    <property type="entry name" value="DEXHc_RecG"/>
    <property type="match status" value="1"/>
</dbReference>
<dbReference type="Pfam" id="PF00271">
    <property type="entry name" value="Helicase_C"/>
    <property type="match status" value="1"/>
</dbReference>
<dbReference type="SMART" id="SM00487">
    <property type="entry name" value="DEXDc"/>
    <property type="match status" value="1"/>
</dbReference>
<dbReference type="Pfam" id="PF00270">
    <property type="entry name" value="DEAD"/>
    <property type="match status" value="1"/>
</dbReference>
<dbReference type="SUPFAM" id="SSF52540">
    <property type="entry name" value="P-loop containing nucleoside triphosphate hydrolases"/>
    <property type="match status" value="2"/>
</dbReference>
<dbReference type="InterPro" id="IPR012340">
    <property type="entry name" value="NA-bd_OB-fold"/>
</dbReference>
<evidence type="ECO:0000256" key="5">
    <source>
        <dbReference type="ARBA" id="ARBA00022840"/>
    </source>
</evidence>
<proteinExistence type="predicted"/>
<dbReference type="SMART" id="SM00490">
    <property type="entry name" value="HELICc"/>
    <property type="match status" value="1"/>
</dbReference>
<accession>A0ABV2EKA7</accession>
<dbReference type="PANTHER" id="PTHR47964">
    <property type="entry name" value="ATP-DEPENDENT DNA HELICASE HOMOLOG RECG, CHLOROPLASTIC"/>
    <property type="match status" value="1"/>
</dbReference>
<keyword evidence="3 10" id="KW-0378">Hydrolase</keyword>
<dbReference type="EMBL" id="JBEPLU010000002">
    <property type="protein sequence ID" value="MET3527465.1"/>
    <property type="molecule type" value="Genomic_DNA"/>
</dbReference>
<evidence type="ECO:0000256" key="1">
    <source>
        <dbReference type="ARBA" id="ARBA00022741"/>
    </source>
</evidence>
<name>A0ABV2EKA7_9CAUL</name>
<dbReference type="NCBIfam" id="NF008164">
    <property type="entry name" value="PRK10917.1-2"/>
    <property type="match status" value="1"/>
</dbReference>
<evidence type="ECO:0000256" key="7">
    <source>
        <dbReference type="ARBA" id="ARBA00023204"/>
    </source>
</evidence>
<evidence type="ECO:0000256" key="6">
    <source>
        <dbReference type="ARBA" id="ARBA00023125"/>
    </source>
</evidence>
<protein>
    <submittedName>
        <fullName evidence="10">ATP-dependent DNA helicase RecG</fullName>
        <ecNumber evidence="10">3.6.4.12</ecNumber>
    </submittedName>
</protein>
<dbReference type="SUPFAM" id="SSF50249">
    <property type="entry name" value="Nucleic acid-binding proteins"/>
    <property type="match status" value="1"/>
</dbReference>
<keyword evidence="6" id="KW-0238">DNA-binding</keyword>